<organism evidence="2">
    <name type="scientific">Solanum chacoense</name>
    <name type="common">Chaco potato</name>
    <dbReference type="NCBI Taxonomy" id="4108"/>
    <lineage>
        <taxon>Eukaryota</taxon>
        <taxon>Viridiplantae</taxon>
        <taxon>Streptophyta</taxon>
        <taxon>Embryophyta</taxon>
        <taxon>Tracheophyta</taxon>
        <taxon>Spermatophyta</taxon>
        <taxon>Magnoliopsida</taxon>
        <taxon>eudicotyledons</taxon>
        <taxon>Gunneridae</taxon>
        <taxon>Pentapetalae</taxon>
        <taxon>asterids</taxon>
        <taxon>lamiids</taxon>
        <taxon>Solanales</taxon>
        <taxon>Solanaceae</taxon>
        <taxon>Solanoideae</taxon>
        <taxon>Solaneae</taxon>
        <taxon>Solanum</taxon>
    </lineage>
</organism>
<name>A0A0V0GGJ4_SOLCH</name>
<proteinExistence type="predicted"/>
<dbReference type="EMBL" id="GEDG01041572">
    <property type="protein sequence ID" value="JAP06379.1"/>
    <property type="molecule type" value="Transcribed_RNA"/>
</dbReference>
<keyword evidence="1" id="KW-1133">Transmembrane helix</keyword>
<keyword evidence="1" id="KW-0472">Membrane</keyword>
<feature type="non-terminal residue" evidence="2">
    <location>
        <position position="1"/>
    </location>
</feature>
<sequence>LLSSHHCSLFGVVSISSPVSVFFSYDCFFFIFSSLLSYYFFFHKLSISQLLDHNLYMYFDLFA</sequence>
<evidence type="ECO:0000313" key="2">
    <source>
        <dbReference type="EMBL" id="JAP06379.1"/>
    </source>
</evidence>
<accession>A0A0V0GGJ4</accession>
<dbReference type="AlphaFoldDB" id="A0A0V0GGJ4"/>
<evidence type="ECO:0000256" key="1">
    <source>
        <dbReference type="SAM" id="Phobius"/>
    </source>
</evidence>
<feature type="transmembrane region" description="Helical" evidence="1">
    <location>
        <begin position="20"/>
        <end position="41"/>
    </location>
</feature>
<protein>
    <submittedName>
        <fullName evidence="2">Putative ovule protein</fullName>
    </submittedName>
</protein>
<keyword evidence="1" id="KW-0812">Transmembrane</keyword>
<reference evidence="2" key="1">
    <citation type="submission" date="2015-12" db="EMBL/GenBank/DDBJ databases">
        <title>Gene expression during late stages of embryo sac development: a critical building block for successful pollen-pistil interactions.</title>
        <authorList>
            <person name="Liu Y."/>
            <person name="Joly V."/>
            <person name="Sabar M."/>
            <person name="Matton D.P."/>
        </authorList>
    </citation>
    <scope>NUCLEOTIDE SEQUENCE</scope>
</reference>